<keyword evidence="1" id="KW-0732">Signal</keyword>
<dbReference type="AlphaFoldDB" id="A0A1G7UWE0"/>
<dbReference type="EMBL" id="FNCC01000008">
    <property type="protein sequence ID" value="SDG51618.1"/>
    <property type="molecule type" value="Genomic_DNA"/>
</dbReference>
<dbReference type="OrthoDB" id="5118825at2"/>
<keyword evidence="3" id="KW-1185">Reference proteome</keyword>
<dbReference type="STRING" id="200378.SAMN05216553_108444"/>
<evidence type="ECO:0000256" key="1">
    <source>
        <dbReference type="SAM" id="SignalP"/>
    </source>
</evidence>
<reference evidence="3" key="1">
    <citation type="submission" date="2016-10" db="EMBL/GenBank/DDBJ databases">
        <authorList>
            <person name="Varghese N."/>
            <person name="Submissions S."/>
        </authorList>
    </citation>
    <scope>NUCLEOTIDE SEQUENCE [LARGE SCALE GENOMIC DNA]</scope>
    <source>
        <strain evidence="3">CGMCC 4.3506</strain>
    </source>
</reference>
<dbReference type="PROSITE" id="PS51257">
    <property type="entry name" value="PROKAR_LIPOPROTEIN"/>
    <property type="match status" value="1"/>
</dbReference>
<evidence type="ECO:0000313" key="2">
    <source>
        <dbReference type="EMBL" id="SDG51618.1"/>
    </source>
</evidence>
<organism evidence="2 3">
    <name type="scientific">Lentzea fradiae</name>
    <dbReference type="NCBI Taxonomy" id="200378"/>
    <lineage>
        <taxon>Bacteria</taxon>
        <taxon>Bacillati</taxon>
        <taxon>Actinomycetota</taxon>
        <taxon>Actinomycetes</taxon>
        <taxon>Pseudonocardiales</taxon>
        <taxon>Pseudonocardiaceae</taxon>
        <taxon>Lentzea</taxon>
    </lineage>
</organism>
<sequence length="160" mass="17095">MRFTRLTAVLLCAVLTAGCQSLWNGGTNVRTTDVAGKSGTGELRTDLEPLTKRFAALGTPEQARWMSGTLGSDRAPGPSTYWIDAVITLPESKIDELRSAYSPESAGKTPDVVDGLRGELPDGSFLTSDRLDQAFSADKWFAKAYLVPADRALVLVATGT</sequence>
<feature type="chain" id="PRO_5038346362" description="Lipoprotein" evidence="1">
    <location>
        <begin position="22"/>
        <end position="160"/>
    </location>
</feature>
<dbReference type="Proteomes" id="UP000199623">
    <property type="component" value="Unassembled WGS sequence"/>
</dbReference>
<evidence type="ECO:0000313" key="3">
    <source>
        <dbReference type="Proteomes" id="UP000199623"/>
    </source>
</evidence>
<accession>A0A1G7UWE0</accession>
<evidence type="ECO:0008006" key="4">
    <source>
        <dbReference type="Google" id="ProtNLM"/>
    </source>
</evidence>
<proteinExistence type="predicted"/>
<name>A0A1G7UWE0_9PSEU</name>
<gene>
    <name evidence="2" type="ORF">SAMN05216553_108444</name>
</gene>
<protein>
    <recommendedName>
        <fullName evidence="4">Lipoprotein</fullName>
    </recommendedName>
</protein>
<dbReference type="RefSeq" id="WP_090051610.1">
    <property type="nucleotide sequence ID" value="NZ_FNCC01000008.1"/>
</dbReference>
<feature type="signal peptide" evidence="1">
    <location>
        <begin position="1"/>
        <end position="21"/>
    </location>
</feature>